<keyword evidence="2" id="KW-1185">Reference proteome</keyword>
<name>A0A7L4YPH7_9ACTN</name>
<dbReference type="InParanoid" id="A0A7L4YPH7"/>
<dbReference type="InterPro" id="IPR035901">
    <property type="entry name" value="GIY-YIG_endonuc_sf"/>
</dbReference>
<gene>
    <name evidence="1" type="ORF">EK0264_11245</name>
</gene>
<dbReference type="Proteomes" id="UP000463857">
    <property type="component" value="Chromosome"/>
</dbReference>
<dbReference type="Gene3D" id="3.40.1440.10">
    <property type="entry name" value="GIY-YIG endonuclease"/>
    <property type="match status" value="1"/>
</dbReference>
<protein>
    <recommendedName>
        <fullName evidence="3">GIY-YIG nuclease family protein</fullName>
    </recommendedName>
</protein>
<dbReference type="AlphaFoldDB" id="A0A7L4YPH7"/>
<dbReference type="RefSeq" id="WP_159545648.1">
    <property type="nucleotide sequence ID" value="NZ_CP047156.1"/>
</dbReference>
<dbReference type="OrthoDB" id="9797095at2"/>
<reference evidence="1 2" key="1">
    <citation type="journal article" date="2018" name="Int. J. Syst. Evol. Microbiol.">
        <title>Epidermidibacterium keratini gen. nov., sp. nov., a member of the family Sporichthyaceae, isolated from keratin epidermis.</title>
        <authorList>
            <person name="Lee D.G."/>
            <person name="Trujillo M.E."/>
            <person name="Kang S."/>
            <person name="Nam J.J."/>
            <person name="Kim Y.J."/>
        </authorList>
    </citation>
    <scope>NUCLEOTIDE SEQUENCE [LARGE SCALE GENOMIC DNA]</scope>
    <source>
        <strain evidence="1 2">EPI-7</strain>
    </source>
</reference>
<evidence type="ECO:0008006" key="3">
    <source>
        <dbReference type="Google" id="ProtNLM"/>
    </source>
</evidence>
<evidence type="ECO:0000313" key="1">
    <source>
        <dbReference type="EMBL" id="QHC00803.1"/>
    </source>
</evidence>
<evidence type="ECO:0000313" key="2">
    <source>
        <dbReference type="Proteomes" id="UP000463857"/>
    </source>
</evidence>
<dbReference type="EMBL" id="CP047156">
    <property type="protein sequence ID" value="QHC00803.1"/>
    <property type="molecule type" value="Genomic_DNA"/>
</dbReference>
<dbReference type="KEGG" id="eke:EK0264_11245"/>
<organism evidence="1 2">
    <name type="scientific">Epidermidibacterium keratini</name>
    <dbReference type="NCBI Taxonomy" id="1891644"/>
    <lineage>
        <taxon>Bacteria</taxon>
        <taxon>Bacillati</taxon>
        <taxon>Actinomycetota</taxon>
        <taxon>Actinomycetes</taxon>
        <taxon>Sporichthyales</taxon>
        <taxon>Sporichthyaceae</taxon>
        <taxon>Epidermidibacterium</taxon>
    </lineage>
</organism>
<accession>A0A7L4YPH7</accession>
<proteinExistence type="predicted"/>
<sequence length="83" mass="9458">MSSREPARASGVRRNHLRGFGAAYTKHRLPVTLAYFEEYADIGSAFGREKQVQGWGRVKRRALIEGRYDDLPAAARRRSRPDP</sequence>